<accession>A0A936TEU9</accession>
<keyword evidence="4 6" id="KW-0472">Membrane</keyword>
<evidence type="ECO:0000256" key="4">
    <source>
        <dbReference type="ARBA" id="ARBA00023136"/>
    </source>
</evidence>
<protein>
    <submittedName>
        <fullName evidence="7">UPF0182 family protein</fullName>
    </submittedName>
</protein>
<dbReference type="EMBL" id="JADJZA010000007">
    <property type="protein sequence ID" value="MBK9297432.1"/>
    <property type="molecule type" value="Genomic_DNA"/>
</dbReference>
<dbReference type="Pfam" id="PF03699">
    <property type="entry name" value="UPF0182"/>
    <property type="match status" value="1"/>
</dbReference>
<evidence type="ECO:0000256" key="2">
    <source>
        <dbReference type="ARBA" id="ARBA00022692"/>
    </source>
</evidence>
<keyword evidence="1" id="KW-1003">Cell membrane</keyword>
<keyword evidence="2 6" id="KW-0812">Transmembrane</keyword>
<feature type="compositionally biased region" description="Basic and acidic residues" evidence="5">
    <location>
        <begin position="931"/>
        <end position="942"/>
    </location>
</feature>
<feature type="region of interest" description="Disordered" evidence="5">
    <location>
        <begin position="931"/>
        <end position="965"/>
    </location>
</feature>
<feature type="compositionally biased region" description="Low complexity" evidence="5">
    <location>
        <begin position="946"/>
        <end position="965"/>
    </location>
</feature>
<feature type="transmembrane region" description="Helical" evidence="6">
    <location>
        <begin position="229"/>
        <end position="252"/>
    </location>
</feature>
<dbReference type="Proteomes" id="UP000727993">
    <property type="component" value="Unassembled WGS sequence"/>
</dbReference>
<feature type="transmembrane region" description="Helical" evidence="6">
    <location>
        <begin position="264"/>
        <end position="285"/>
    </location>
</feature>
<keyword evidence="3 6" id="KW-1133">Transmembrane helix</keyword>
<evidence type="ECO:0000256" key="3">
    <source>
        <dbReference type="ARBA" id="ARBA00022989"/>
    </source>
</evidence>
<dbReference type="GO" id="GO:0005576">
    <property type="term" value="C:extracellular region"/>
    <property type="evidence" value="ECO:0007669"/>
    <property type="project" value="TreeGrafter"/>
</dbReference>
<feature type="transmembrane region" description="Helical" evidence="6">
    <location>
        <begin position="147"/>
        <end position="168"/>
    </location>
</feature>
<dbReference type="PANTHER" id="PTHR39344">
    <property type="entry name" value="UPF0182 PROTEIN SLL1060"/>
    <property type="match status" value="1"/>
</dbReference>
<gene>
    <name evidence="7" type="ORF">IPN02_11490</name>
</gene>
<reference evidence="7 8" key="1">
    <citation type="submission" date="2020-10" db="EMBL/GenBank/DDBJ databases">
        <title>Connecting structure to function with the recovery of over 1000 high-quality activated sludge metagenome-assembled genomes encoding full-length rRNA genes using long-read sequencing.</title>
        <authorList>
            <person name="Singleton C.M."/>
            <person name="Petriglieri F."/>
            <person name="Kristensen J.M."/>
            <person name="Kirkegaard R.H."/>
            <person name="Michaelsen T.Y."/>
            <person name="Andersen M.H."/>
            <person name="Karst S.M."/>
            <person name="Dueholm M.S."/>
            <person name="Nielsen P.H."/>
            <person name="Albertsen M."/>
        </authorList>
    </citation>
    <scope>NUCLEOTIDE SEQUENCE [LARGE SCALE GENOMIC DNA]</scope>
    <source>
        <strain evidence="7">Lyne_18-Q3-R50-59_MAXAC.006</strain>
    </source>
</reference>
<feature type="region of interest" description="Disordered" evidence="5">
    <location>
        <begin position="859"/>
        <end position="890"/>
    </location>
</feature>
<comment type="caution">
    <text evidence="7">The sequence shown here is derived from an EMBL/GenBank/DDBJ whole genome shotgun (WGS) entry which is preliminary data.</text>
</comment>
<evidence type="ECO:0000313" key="8">
    <source>
        <dbReference type="Proteomes" id="UP000727993"/>
    </source>
</evidence>
<evidence type="ECO:0000256" key="5">
    <source>
        <dbReference type="SAM" id="MobiDB-lite"/>
    </source>
</evidence>
<feature type="transmembrane region" description="Helical" evidence="6">
    <location>
        <begin position="90"/>
        <end position="108"/>
    </location>
</feature>
<feature type="compositionally biased region" description="Low complexity" evidence="5">
    <location>
        <begin position="867"/>
        <end position="888"/>
    </location>
</feature>
<dbReference type="AlphaFoldDB" id="A0A936TEU9"/>
<feature type="compositionally biased region" description="Basic and acidic residues" evidence="5">
    <location>
        <begin position="902"/>
        <end position="912"/>
    </location>
</feature>
<feature type="region of interest" description="Disordered" evidence="5">
    <location>
        <begin position="901"/>
        <end position="920"/>
    </location>
</feature>
<organism evidence="7 8">
    <name type="scientific">Candidatus Neomicrothrix subdominans</name>
    <dbReference type="NCBI Taxonomy" id="2954438"/>
    <lineage>
        <taxon>Bacteria</taxon>
        <taxon>Bacillati</taxon>
        <taxon>Actinomycetota</taxon>
        <taxon>Acidimicrobiia</taxon>
        <taxon>Acidimicrobiales</taxon>
        <taxon>Microthrixaceae</taxon>
        <taxon>Candidatus Neomicrothrix</taxon>
    </lineage>
</organism>
<name>A0A936TEU9_9ACTN</name>
<evidence type="ECO:0000313" key="7">
    <source>
        <dbReference type="EMBL" id="MBK9297432.1"/>
    </source>
</evidence>
<dbReference type="PANTHER" id="PTHR39344:SF1">
    <property type="entry name" value="UPF0182 PROTEIN SLL1060"/>
    <property type="match status" value="1"/>
</dbReference>
<evidence type="ECO:0000256" key="1">
    <source>
        <dbReference type="ARBA" id="ARBA00022475"/>
    </source>
</evidence>
<dbReference type="InterPro" id="IPR005372">
    <property type="entry name" value="UPF0182"/>
</dbReference>
<proteinExistence type="predicted"/>
<dbReference type="GO" id="GO:0016020">
    <property type="term" value="C:membrane"/>
    <property type="evidence" value="ECO:0007669"/>
    <property type="project" value="InterPro"/>
</dbReference>
<feature type="transmembrane region" description="Helical" evidence="6">
    <location>
        <begin position="38"/>
        <end position="61"/>
    </location>
</feature>
<evidence type="ECO:0000256" key="6">
    <source>
        <dbReference type="SAM" id="Phobius"/>
    </source>
</evidence>
<feature type="transmembrane region" description="Helical" evidence="6">
    <location>
        <begin position="189"/>
        <end position="209"/>
    </location>
</feature>
<sequence length="965" mass="104891">MGLIAILVILRIAAEVHLEYLWYDSLLQPDTWLTATGAKFFLGIVFSLVFFLACLSSLTVADRVSRRQELLGADEFILRYHELIGTRHRIVRVVAALVLALAAGLPAINQWDQWLLFLNGSTVGVTDPQFGYDLGFYFFTLPFLEYVLTWLFAALITIALATGGVYYLNGSLRPRGARKAGFGTPAVKAHLSVLLAALALVKAAEYFFVARPSLTFAEGRVFDGAGYTAINAQLPATLLLTMVSLFCAGLFIANVKRRGWGLPVVALSLWLAVAVLGAGALPAFVQRFQVDPQKAAREIDFIKRNQSATEAAYGLDTLKTADFDYTENVTAADAEKASPVIERVPVLDPVLIGDTFRAQQSKKPQFSMGQVFLDRYEIEGSSQPAVLSVRDLSRKDLPGRSWEQEHLVYTAGEGVALAAADRVAADGRPDYLIEDLPVRTSDEFKLTKPQVYFGRGLADWYAIAGTSREDGEKFDGSTGIKLGTFWRQLETSLRFGAIDPLISSSVDENSRLLMRRDPNERLSALAPFVSWSSEALPVVSEGRVKYLQMGYTTVSTYPYAQFSPTDDLPEGSDLRSRRFNSLRAAVVATIDGYDGSVKIYRIDREFSEGAAIDEDPIIAAWERAMPQLFTPLDKLPEDLRTHLQYPDELLRVQSRMYGRYHVKDPETFYDGSENWVVARNPGDAVAEASGAGSGPIPPTQLMLDRDGAPGFVRTRPLTPGTEDAARADLAAYLVGDSDPDRFGDLTSYRMTTVEADGKRREGAEVENPTRAQVAINNDARISQKITLLNQSGSNVRFGAMMLVPVGNSVFYIRPLYVVGKGEDSSPALNQVVVVWKGSAFLGDTAEEGVLNAIRGNKVDAPEATGSTPDPGAETPTPTTTPEGSTPPADDATAAELVSDAIRTMDEAEKAKGGEGGLAEYEKKNAEAKNLLDRAAKLLDRQPADGAPASTTVAPSTTTPTSPEPG</sequence>